<dbReference type="RefSeq" id="WP_372444036.1">
    <property type="nucleotide sequence ID" value="NZ_JAGGMS010000001.1"/>
</dbReference>
<evidence type="ECO:0000259" key="1">
    <source>
        <dbReference type="Pfam" id="PF00903"/>
    </source>
</evidence>
<proteinExistence type="predicted"/>
<reference evidence="2 3" key="1">
    <citation type="submission" date="2021-03" db="EMBL/GenBank/DDBJ databases">
        <title>Sequencing the genomes of 1000 actinobacteria strains.</title>
        <authorList>
            <person name="Klenk H.-P."/>
        </authorList>
    </citation>
    <scope>NUCLEOTIDE SEQUENCE [LARGE SCALE GENOMIC DNA]</scope>
    <source>
        <strain evidence="2 3">DSM 45510</strain>
    </source>
</reference>
<gene>
    <name evidence="2" type="ORF">JOM49_003787</name>
</gene>
<evidence type="ECO:0000313" key="3">
    <source>
        <dbReference type="Proteomes" id="UP000741013"/>
    </source>
</evidence>
<sequence>MGVFDTEDCRGTFEVWSARGVNFLQEPADRPYGVECVFRDDSGNWFSLTERREFDPGQEWGLCVDG</sequence>
<dbReference type="Proteomes" id="UP000741013">
    <property type="component" value="Unassembled WGS sequence"/>
</dbReference>
<dbReference type="EMBL" id="JAGGMS010000001">
    <property type="protein sequence ID" value="MBP2182261.1"/>
    <property type="molecule type" value="Genomic_DNA"/>
</dbReference>
<dbReference type="InterPro" id="IPR004360">
    <property type="entry name" value="Glyas_Fos-R_dOase_dom"/>
</dbReference>
<organism evidence="2 3">
    <name type="scientific">Amycolatopsis magusensis</name>
    <dbReference type="NCBI Taxonomy" id="882444"/>
    <lineage>
        <taxon>Bacteria</taxon>
        <taxon>Bacillati</taxon>
        <taxon>Actinomycetota</taxon>
        <taxon>Actinomycetes</taxon>
        <taxon>Pseudonocardiales</taxon>
        <taxon>Pseudonocardiaceae</taxon>
        <taxon>Amycolatopsis</taxon>
    </lineage>
</organism>
<evidence type="ECO:0000313" key="2">
    <source>
        <dbReference type="EMBL" id="MBP2182261.1"/>
    </source>
</evidence>
<dbReference type="InterPro" id="IPR029068">
    <property type="entry name" value="Glyas_Bleomycin-R_OHBP_Dase"/>
</dbReference>
<feature type="domain" description="Glyoxalase/fosfomycin resistance/dioxygenase" evidence="1">
    <location>
        <begin position="3"/>
        <end position="47"/>
    </location>
</feature>
<protein>
    <recommendedName>
        <fullName evidence="1">Glyoxalase/fosfomycin resistance/dioxygenase domain-containing protein</fullName>
    </recommendedName>
</protein>
<keyword evidence="3" id="KW-1185">Reference proteome</keyword>
<accession>A0ABS4PUK3</accession>
<dbReference type="SUPFAM" id="SSF54593">
    <property type="entry name" value="Glyoxalase/Bleomycin resistance protein/Dihydroxybiphenyl dioxygenase"/>
    <property type="match status" value="1"/>
</dbReference>
<dbReference type="Gene3D" id="3.10.180.10">
    <property type="entry name" value="2,3-Dihydroxybiphenyl 1,2-Dioxygenase, domain 1"/>
    <property type="match status" value="1"/>
</dbReference>
<comment type="caution">
    <text evidence="2">The sequence shown here is derived from an EMBL/GenBank/DDBJ whole genome shotgun (WGS) entry which is preliminary data.</text>
</comment>
<name>A0ABS4PUK3_9PSEU</name>
<dbReference type="Pfam" id="PF00903">
    <property type="entry name" value="Glyoxalase"/>
    <property type="match status" value="1"/>
</dbReference>